<keyword evidence="3" id="KW-1185">Reference proteome</keyword>
<feature type="transmembrane region" description="Helical" evidence="1">
    <location>
        <begin position="82"/>
        <end position="99"/>
    </location>
</feature>
<keyword evidence="1" id="KW-0472">Membrane</keyword>
<protein>
    <submittedName>
        <fullName evidence="2">Uncharacterized protein</fullName>
    </submittedName>
</protein>
<dbReference type="Proteomes" id="UP000246991">
    <property type="component" value="Unassembled WGS sequence"/>
</dbReference>
<evidence type="ECO:0000313" key="3">
    <source>
        <dbReference type="Proteomes" id="UP000246991"/>
    </source>
</evidence>
<evidence type="ECO:0000256" key="1">
    <source>
        <dbReference type="SAM" id="Phobius"/>
    </source>
</evidence>
<keyword evidence="1" id="KW-1133">Transmembrane helix</keyword>
<keyword evidence="1" id="KW-0812">Transmembrane</keyword>
<sequence length="116" mass="13083">IRKRTVYKAGAVHTIRVVLIPVLYSIVPARLPVPCRYLGSPTGIGGRLRVRAYSFGLAALGCTCTVEYRAKFKKGGYFVVRLFYHPFSSTLFAICRFGFEGLAVRYETEPWLGLRF</sequence>
<organism evidence="2 3">
    <name type="scientific">Tuber magnatum</name>
    <name type="common">white Piedmont truffle</name>
    <dbReference type="NCBI Taxonomy" id="42249"/>
    <lineage>
        <taxon>Eukaryota</taxon>
        <taxon>Fungi</taxon>
        <taxon>Dikarya</taxon>
        <taxon>Ascomycota</taxon>
        <taxon>Pezizomycotina</taxon>
        <taxon>Pezizomycetes</taxon>
        <taxon>Pezizales</taxon>
        <taxon>Tuberaceae</taxon>
        <taxon>Tuber</taxon>
    </lineage>
</organism>
<comment type="caution">
    <text evidence="2">The sequence shown here is derived from an EMBL/GenBank/DDBJ whole genome shotgun (WGS) entry which is preliminary data.</text>
</comment>
<name>A0A317STK1_9PEZI</name>
<accession>A0A317STK1</accession>
<evidence type="ECO:0000313" key="2">
    <source>
        <dbReference type="EMBL" id="PWW76947.1"/>
    </source>
</evidence>
<dbReference type="EMBL" id="PYWC01000028">
    <property type="protein sequence ID" value="PWW76947.1"/>
    <property type="molecule type" value="Genomic_DNA"/>
</dbReference>
<feature type="non-terminal residue" evidence="2">
    <location>
        <position position="116"/>
    </location>
</feature>
<gene>
    <name evidence="2" type="ORF">C7212DRAFT_318030</name>
</gene>
<feature type="non-terminal residue" evidence="2">
    <location>
        <position position="1"/>
    </location>
</feature>
<reference evidence="2 3" key="1">
    <citation type="submission" date="2018-03" db="EMBL/GenBank/DDBJ databases">
        <title>Genomes of Pezizomycetes fungi and the evolution of truffles.</title>
        <authorList>
            <person name="Murat C."/>
            <person name="Payen T."/>
            <person name="Noel B."/>
            <person name="Kuo A."/>
            <person name="Martin F.M."/>
        </authorList>
    </citation>
    <scope>NUCLEOTIDE SEQUENCE [LARGE SCALE GENOMIC DNA]</scope>
    <source>
        <strain evidence="2">091103-1</strain>
    </source>
</reference>
<proteinExistence type="predicted"/>
<dbReference type="AlphaFoldDB" id="A0A317STK1"/>